<reference evidence="2" key="1">
    <citation type="journal article" date="2021" name="Proc. Natl. Acad. Sci. U.S.A.">
        <title>A Catalog of Tens of Thousands of Viruses from Human Metagenomes Reveals Hidden Associations with Chronic Diseases.</title>
        <authorList>
            <person name="Tisza M.J."/>
            <person name="Buck C.B."/>
        </authorList>
    </citation>
    <scope>NUCLEOTIDE SEQUENCE</scope>
    <source>
        <strain evidence="2">CtwIa5</strain>
    </source>
</reference>
<organism evidence="2">
    <name type="scientific">Siphoviridae sp. ctwIa5</name>
    <dbReference type="NCBI Taxonomy" id="2825729"/>
    <lineage>
        <taxon>Viruses</taxon>
        <taxon>Duplodnaviria</taxon>
        <taxon>Heunggongvirae</taxon>
        <taxon>Uroviricota</taxon>
        <taxon>Caudoviricetes</taxon>
    </lineage>
</organism>
<dbReference type="EMBL" id="BK015430">
    <property type="protein sequence ID" value="DAE06204.1"/>
    <property type="molecule type" value="Genomic_DNA"/>
</dbReference>
<evidence type="ECO:0000256" key="1">
    <source>
        <dbReference type="SAM" id="MobiDB-lite"/>
    </source>
</evidence>
<feature type="region of interest" description="Disordered" evidence="1">
    <location>
        <begin position="1"/>
        <end position="33"/>
    </location>
</feature>
<name>A0A8S5PJ37_9CAUD</name>
<sequence>MSPRPSRPSKTTDKGEGLQPLPSRQMLAAGAAR</sequence>
<evidence type="ECO:0000313" key="2">
    <source>
        <dbReference type="EMBL" id="DAE06204.1"/>
    </source>
</evidence>
<proteinExistence type="predicted"/>
<accession>A0A8S5PJ37</accession>
<protein>
    <submittedName>
        <fullName evidence="2">Uncharacterized protein</fullName>
    </submittedName>
</protein>